<dbReference type="AlphaFoldDB" id="A0A5R9FNN3"/>
<proteinExistence type="predicted"/>
<gene>
    <name evidence="1" type="ORF">FE633_17570</name>
</gene>
<evidence type="ECO:0000313" key="1">
    <source>
        <dbReference type="EMBL" id="TLS44951.1"/>
    </source>
</evidence>
<sequence>MAVVGYTYAHDNLCPSCTVGRMRANGIKVARSSEQDEAIRRAAERVGVDYSDERSYDSSDFPKTITSQQARTELTELPDGERGEIEDEKCDRCGKWMKLGEKSPTEAGLTRWVRDDYELPQALAREIARKLREWGLSHPEFITEDNVRQAAAMFPHDYATVHAEGNPQRIVLMPTPQYDNDPCFYCEQPWEKHTFTCTTCGNHVPADAPHGHEVQVKGQIKFREAKPTT</sequence>
<name>A0A5R9FNN3_9ACTN</name>
<keyword evidence="2" id="KW-1185">Reference proteome</keyword>
<dbReference type="Proteomes" id="UP000305906">
    <property type="component" value="Unassembled WGS sequence"/>
</dbReference>
<protein>
    <submittedName>
        <fullName evidence="1">Uncharacterized protein</fullName>
    </submittedName>
</protein>
<evidence type="ECO:0000313" key="2">
    <source>
        <dbReference type="Proteomes" id="UP000305906"/>
    </source>
</evidence>
<organism evidence="1 2">
    <name type="scientific">Streptomyces montanus</name>
    <dbReference type="NCBI Taxonomy" id="2580423"/>
    <lineage>
        <taxon>Bacteria</taxon>
        <taxon>Bacillati</taxon>
        <taxon>Actinomycetota</taxon>
        <taxon>Actinomycetes</taxon>
        <taxon>Kitasatosporales</taxon>
        <taxon>Streptomycetaceae</taxon>
        <taxon>Streptomyces</taxon>
    </lineage>
</organism>
<accession>A0A5R9FNN3</accession>
<reference evidence="1 2" key="1">
    <citation type="submission" date="2019-05" db="EMBL/GenBank/DDBJ databases">
        <title>Streptomyces sp. NEAU-C151, a novel actinomycete isolated from soil.</title>
        <authorList>
            <person name="Han L."/>
            <person name="Jiang H."/>
        </authorList>
    </citation>
    <scope>NUCLEOTIDE SEQUENCE [LARGE SCALE GENOMIC DNA]</scope>
    <source>
        <strain evidence="1 2">NEAU-C151</strain>
    </source>
</reference>
<dbReference type="RefSeq" id="WP_138046110.1">
    <property type="nucleotide sequence ID" value="NZ_VBZC01000017.1"/>
</dbReference>
<comment type="caution">
    <text evidence="1">The sequence shown here is derived from an EMBL/GenBank/DDBJ whole genome shotgun (WGS) entry which is preliminary data.</text>
</comment>
<dbReference type="EMBL" id="VBZC01000017">
    <property type="protein sequence ID" value="TLS44951.1"/>
    <property type="molecule type" value="Genomic_DNA"/>
</dbReference>